<accession>A0ABQ9TYW4</accession>
<feature type="region of interest" description="Disordered" evidence="4">
    <location>
        <begin position="20"/>
        <end position="40"/>
    </location>
</feature>
<dbReference type="Proteomes" id="UP001266305">
    <property type="component" value="Unassembled WGS sequence"/>
</dbReference>
<keyword evidence="6" id="KW-1185">Reference proteome</keyword>
<organism evidence="5 6">
    <name type="scientific">Saguinus oedipus</name>
    <name type="common">Cotton-top tamarin</name>
    <name type="synonym">Oedipomidas oedipus</name>
    <dbReference type="NCBI Taxonomy" id="9490"/>
    <lineage>
        <taxon>Eukaryota</taxon>
        <taxon>Metazoa</taxon>
        <taxon>Chordata</taxon>
        <taxon>Craniata</taxon>
        <taxon>Vertebrata</taxon>
        <taxon>Euteleostomi</taxon>
        <taxon>Mammalia</taxon>
        <taxon>Eutheria</taxon>
        <taxon>Euarchontoglires</taxon>
        <taxon>Primates</taxon>
        <taxon>Haplorrhini</taxon>
        <taxon>Platyrrhini</taxon>
        <taxon>Cebidae</taxon>
        <taxon>Callitrichinae</taxon>
        <taxon>Saguinus</taxon>
    </lineage>
</organism>
<dbReference type="PANTHER" id="PTHR15261:SF4">
    <property type="entry name" value="THROMBOSPONDIN-TYPE LAMININ G DOMAIN AND EAR REPEAT-CONTAINING PROTEIN"/>
    <property type="match status" value="1"/>
</dbReference>
<evidence type="ECO:0008006" key="7">
    <source>
        <dbReference type="Google" id="ProtNLM"/>
    </source>
</evidence>
<dbReference type="PROSITE" id="PS50912">
    <property type="entry name" value="EAR"/>
    <property type="match status" value="2"/>
</dbReference>
<evidence type="ECO:0000313" key="5">
    <source>
        <dbReference type="EMBL" id="KAK2089766.1"/>
    </source>
</evidence>
<evidence type="ECO:0000313" key="6">
    <source>
        <dbReference type="Proteomes" id="UP001266305"/>
    </source>
</evidence>
<keyword evidence="1" id="KW-0732">Signal</keyword>
<gene>
    <name evidence="5" type="ORF">P7K49_032432</name>
</gene>
<evidence type="ECO:0000256" key="1">
    <source>
        <dbReference type="ARBA" id="ARBA00022729"/>
    </source>
</evidence>
<dbReference type="EMBL" id="JASSZA010000018">
    <property type="protein sequence ID" value="KAK2089766.1"/>
    <property type="molecule type" value="Genomic_DNA"/>
</dbReference>
<evidence type="ECO:0000256" key="2">
    <source>
        <dbReference type="ARBA" id="ARBA00022737"/>
    </source>
</evidence>
<feature type="repeat" description="EAR" evidence="3">
    <location>
        <begin position="192"/>
        <end position="234"/>
    </location>
</feature>
<feature type="repeat" description="EAR" evidence="3">
    <location>
        <begin position="81"/>
        <end position="127"/>
    </location>
</feature>
<reference evidence="5 6" key="1">
    <citation type="submission" date="2023-05" db="EMBL/GenBank/DDBJ databases">
        <title>B98-5 Cell Line De Novo Hybrid Assembly: An Optical Mapping Approach.</title>
        <authorList>
            <person name="Kananen K."/>
            <person name="Auerbach J.A."/>
            <person name="Kautto E."/>
            <person name="Blachly J.S."/>
        </authorList>
    </citation>
    <scope>NUCLEOTIDE SEQUENCE [LARGE SCALE GENOMIC DNA]</scope>
    <source>
        <strain evidence="5">B95-8</strain>
        <tissue evidence="5">Cell line</tissue>
    </source>
</reference>
<keyword evidence="2" id="KW-0677">Repeat</keyword>
<evidence type="ECO:0000256" key="4">
    <source>
        <dbReference type="SAM" id="MobiDB-lite"/>
    </source>
</evidence>
<proteinExistence type="predicted"/>
<dbReference type="Pfam" id="PF03736">
    <property type="entry name" value="EPTP"/>
    <property type="match status" value="2"/>
</dbReference>
<dbReference type="InterPro" id="IPR005492">
    <property type="entry name" value="EPTP"/>
</dbReference>
<dbReference type="PANTHER" id="PTHR15261">
    <property type="entry name" value="THROMBOSPONDIN-TYPE LAMININ G DOMAIN AND EAR REPEAT-CONTAINING"/>
    <property type="match status" value="1"/>
</dbReference>
<evidence type="ECO:0000256" key="3">
    <source>
        <dbReference type="PROSITE-ProRule" id="PRU00075"/>
    </source>
</evidence>
<sequence>MTCDGGLGPLSLRHVAAEDLEREDDVQEPSGPAPAPTPAPSRLTWSWLTLFQIFLAVANFEPDEKGQEFSVIYKWSHRKLKFTPYQSIATHSARDWEAFEVDGEHFLAVANHREGRAGVAFTPRGDGTCGGLELAVPLRVFGLWGRDLELRLCQGHHGAVEFASRPQRRPLVPGDNHNIDSVIYKWNPATRLFEANQTIATSGAYDWEFFSVGPYSFLVVANTFNGTSTKVHSHLYIRLLGSFQLFQSFPVRPQHEPRLSIADHRACHVHLLDR</sequence>
<protein>
    <recommendedName>
        <fullName evidence="7">Thrombospondin type laminin G domain and EAR repeats</fullName>
    </recommendedName>
</protein>
<comment type="caution">
    <text evidence="5">The sequence shown here is derived from an EMBL/GenBank/DDBJ whole genome shotgun (WGS) entry which is preliminary data.</text>
</comment>
<name>A0ABQ9TYW4_SAGOE</name>
<dbReference type="InterPro" id="IPR009039">
    <property type="entry name" value="EAR"/>
</dbReference>